<organism evidence="2 3">
    <name type="scientific">Dictyobacter aurantiacus</name>
    <dbReference type="NCBI Taxonomy" id="1936993"/>
    <lineage>
        <taxon>Bacteria</taxon>
        <taxon>Bacillati</taxon>
        <taxon>Chloroflexota</taxon>
        <taxon>Ktedonobacteria</taxon>
        <taxon>Ktedonobacterales</taxon>
        <taxon>Dictyobacteraceae</taxon>
        <taxon>Dictyobacter</taxon>
    </lineage>
</organism>
<evidence type="ECO:0000313" key="3">
    <source>
        <dbReference type="Proteomes" id="UP000287224"/>
    </source>
</evidence>
<dbReference type="InterPro" id="IPR037523">
    <property type="entry name" value="VOC_core"/>
</dbReference>
<evidence type="ECO:0000313" key="2">
    <source>
        <dbReference type="EMBL" id="GCE08292.1"/>
    </source>
</evidence>
<gene>
    <name evidence="2" type="ORF">KDAU_56210</name>
</gene>
<dbReference type="SUPFAM" id="SSF54593">
    <property type="entry name" value="Glyoxalase/Bleomycin resistance protein/Dihydroxybiphenyl dioxygenase"/>
    <property type="match status" value="1"/>
</dbReference>
<dbReference type="Proteomes" id="UP000287224">
    <property type="component" value="Unassembled WGS sequence"/>
</dbReference>
<evidence type="ECO:0000259" key="1">
    <source>
        <dbReference type="PROSITE" id="PS51819"/>
    </source>
</evidence>
<feature type="domain" description="VOC" evidence="1">
    <location>
        <begin position="4"/>
        <end position="126"/>
    </location>
</feature>
<accession>A0A401ZN59</accession>
<name>A0A401ZN59_9CHLR</name>
<dbReference type="Gene3D" id="3.10.180.10">
    <property type="entry name" value="2,3-Dihydroxybiphenyl 1,2-Dioxygenase, domain 1"/>
    <property type="match status" value="1"/>
</dbReference>
<reference evidence="3" key="1">
    <citation type="submission" date="2018-12" db="EMBL/GenBank/DDBJ databases">
        <title>Tengunoibacter tsumagoiensis gen. nov., sp. nov., Dictyobacter kobayashii sp. nov., D. alpinus sp. nov., and D. joshuensis sp. nov. and description of Dictyobacteraceae fam. nov. within the order Ktedonobacterales isolated from Tengu-no-mugimeshi.</title>
        <authorList>
            <person name="Wang C.M."/>
            <person name="Zheng Y."/>
            <person name="Sakai Y."/>
            <person name="Toyoda A."/>
            <person name="Minakuchi Y."/>
            <person name="Abe K."/>
            <person name="Yokota A."/>
            <person name="Yabe S."/>
        </authorList>
    </citation>
    <scope>NUCLEOTIDE SEQUENCE [LARGE SCALE GENOMIC DNA]</scope>
    <source>
        <strain evidence="3">S-27</strain>
    </source>
</reference>
<keyword evidence="3" id="KW-1185">Reference proteome</keyword>
<comment type="caution">
    <text evidence="2">The sequence shown here is derived from an EMBL/GenBank/DDBJ whole genome shotgun (WGS) entry which is preliminary data.</text>
</comment>
<dbReference type="PANTHER" id="PTHR36503:SF1">
    <property type="entry name" value="BLR2520 PROTEIN"/>
    <property type="match status" value="1"/>
</dbReference>
<keyword evidence="2" id="KW-0223">Dioxygenase</keyword>
<dbReference type="Pfam" id="PF00903">
    <property type="entry name" value="Glyoxalase"/>
    <property type="match status" value="1"/>
</dbReference>
<dbReference type="PROSITE" id="PS51819">
    <property type="entry name" value="VOC"/>
    <property type="match status" value="1"/>
</dbReference>
<dbReference type="AlphaFoldDB" id="A0A401ZN59"/>
<protein>
    <submittedName>
        <fullName evidence="2">Glyoxalase/bleomycin resistance/dioxygenase family protein</fullName>
    </submittedName>
</protein>
<dbReference type="OrthoDB" id="9796521at2"/>
<keyword evidence="2" id="KW-0560">Oxidoreductase</keyword>
<dbReference type="InterPro" id="IPR004360">
    <property type="entry name" value="Glyas_Fos-R_dOase_dom"/>
</dbReference>
<proteinExistence type="predicted"/>
<sequence length="133" mass="14499">MINRIDATVVFVRDLVTCIGFYRDTLGLKMTFSDAVSATFQLGDLYFLLLDVSSAAELIGVDVSELKADGGPRGLFAAGVEDVDAAYEAFKARGVTFLKPPIDQHWGLRTAHFADPEGNVWEINQSIEVKSKG</sequence>
<dbReference type="InterPro" id="IPR029068">
    <property type="entry name" value="Glyas_Bleomycin-R_OHBP_Dase"/>
</dbReference>
<dbReference type="GO" id="GO:0051213">
    <property type="term" value="F:dioxygenase activity"/>
    <property type="evidence" value="ECO:0007669"/>
    <property type="project" value="UniProtKB-KW"/>
</dbReference>
<dbReference type="PANTHER" id="PTHR36503">
    <property type="entry name" value="BLR2520 PROTEIN"/>
    <property type="match status" value="1"/>
</dbReference>
<dbReference type="EMBL" id="BIFQ01000002">
    <property type="protein sequence ID" value="GCE08292.1"/>
    <property type="molecule type" value="Genomic_DNA"/>
</dbReference>
<dbReference type="RefSeq" id="WP_126600749.1">
    <property type="nucleotide sequence ID" value="NZ_BIFQ01000002.1"/>
</dbReference>